<accession>U4UR84</accession>
<name>U4UR84_DENPD</name>
<sequence>MSLATFADVIQIGLHLLELSHVTNGGVALVHHQVVEEDANRKQERRRDIEEDIKGKNARKKQKENAKMKQIDEELQRVRQEEDRLREEIMKIQGKSNGGRTKEGRHFC</sequence>
<evidence type="ECO:0000313" key="2">
    <source>
        <dbReference type="EMBL" id="ERL95018.1"/>
    </source>
</evidence>
<organism evidence="2 3">
    <name type="scientific">Dendroctonus ponderosae</name>
    <name type="common">Mountain pine beetle</name>
    <dbReference type="NCBI Taxonomy" id="77166"/>
    <lineage>
        <taxon>Eukaryota</taxon>
        <taxon>Metazoa</taxon>
        <taxon>Ecdysozoa</taxon>
        <taxon>Arthropoda</taxon>
        <taxon>Hexapoda</taxon>
        <taxon>Insecta</taxon>
        <taxon>Pterygota</taxon>
        <taxon>Neoptera</taxon>
        <taxon>Endopterygota</taxon>
        <taxon>Coleoptera</taxon>
        <taxon>Polyphaga</taxon>
        <taxon>Cucujiformia</taxon>
        <taxon>Curculionidae</taxon>
        <taxon>Scolytinae</taxon>
        <taxon>Dendroctonus</taxon>
    </lineage>
</organism>
<reference evidence="2 3" key="1">
    <citation type="journal article" date="2013" name="Genome Biol.">
        <title>Draft genome of the mountain pine beetle, Dendroctonus ponderosae Hopkins, a major forest pest.</title>
        <authorList>
            <person name="Keeling C.I."/>
            <person name="Yuen M.M."/>
            <person name="Liao N.Y."/>
            <person name="Docking T.R."/>
            <person name="Chan S.K."/>
            <person name="Taylor G.A."/>
            <person name="Palmquist D.L."/>
            <person name="Jackman S.D."/>
            <person name="Nguyen A."/>
            <person name="Li M."/>
            <person name="Henderson H."/>
            <person name="Janes J.K."/>
            <person name="Zhao Y."/>
            <person name="Pandoh P."/>
            <person name="Moore R."/>
            <person name="Sperling F.A."/>
            <person name="Huber D.P."/>
            <person name="Birol I."/>
            <person name="Jones S.J."/>
            <person name="Bohlmann J."/>
        </authorList>
    </citation>
    <scope>NUCLEOTIDE SEQUENCE</scope>
</reference>
<dbReference type="EMBL" id="KB632404">
    <property type="protein sequence ID" value="ERL95018.1"/>
    <property type="molecule type" value="Genomic_DNA"/>
</dbReference>
<dbReference type="Proteomes" id="UP000030742">
    <property type="component" value="Unassembled WGS sequence"/>
</dbReference>
<protein>
    <submittedName>
        <fullName evidence="2">Uncharacterized protein</fullName>
    </submittedName>
</protein>
<evidence type="ECO:0000313" key="3">
    <source>
        <dbReference type="Proteomes" id="UP000030742"/>
    </source>
</evidence>
<feature type="compositionally biased region" description="Basic and acidic residues" evidence="1">
    <location>
        <begin position="37"/>
        <end position="55"/>
    </location>
</feature>
<proteinExistence type="predicted"/>
<gene>
    <name evidence="2" type="ORF">D910_12288</name>
</gene>
<dbReference type="OrthoDB" id="6431598at2759"/>
<evidence type="ECO:0000256" key="1">
    <source>
        <dbReference type="SAM" id="MobiDB-lite"/>
    </source>
</evidence>
<feature type="region of interest" description="Disordered" evidence="1">
    <location>
        <begin position="37"/>
        <end position="70"/>
    </location>
</feature>
<dbReference type="AlphaFoldDB" id="U4UR84"/>